<evidence type="ECO:0000259" key="3">
    <source>
        <dbReference type="PROSITE" id="PS50097"/>
    </source>
</evidence>
<dbReference type="InterPro" id="IPR011333">
    <property type="entry name" value="SKP1/BTB/POZ_sf"/>
</dbReference>
<sequence length="219" mass="25262">MSNERLSYSLAWREHLKTFCAGLSNLQQNEEFVDMTLAADGHFVKVHKIILALASPYIKDVISSMECHKPVLFLHGVSFTTLCSILEYIYTGEVLVKTNNINDFLDAAKSLKIRGLSEVHLDESMNIKSNHYQSYNNDTVTDTELTEDTQRDDIKVREDYVFDDQHSEQCVDVVVQVEPFCRLDSRLLQDDDTIKTEQNYEKNQLRSCVHQVTRCCEPM</sequence>
<evidence type="ECO:0000256" key="1">
    <source>
        <dbReference type="ARBA" id="ARBA00004123"/>
    </source>
</evidence>
<name>A0A5E4PZX1_9NEOP</name>
<dbReference type="SMART" id="SM00225">
    <property type="entry name" value="BTB"/>
    <property type="match status" value="1"/>
</dbReference>
<dbReference type="InterPro" id="IPR000210">
    <property type="entry name" value="BTB/POZ_dom"/>
</dbReference>
<keyword evidence="2" id="KW-0539">Nucleus</keyword>
<dbReference type="PANTHER" id="PTHR23110">
    <property type="entry name" value="BTB DOMAIN TRANSCRIPTION FACTOR"/>
    <property type="match status" value="1"/>
</dbReference>
<dbReference type="PROSITE" id="PS50097">
    <property type="entry name" value="BTB"/>
    <property type="match status" value="1"/>
</dbReference>
<gene>
    <name evidence="4" type="ORF">LSINAPIS_LOCUS3760</name>
</gene>
<dbReference type="SUPFAM" id="SSF54695">
    <property type="entry name" value="POZ domain"/>
    <property type="match status" value="1"/>
</dbReference>
<dbReference type="GO" id="GO:0005634">
    <property type="term" value="C:nucleus"/>
    <property type="evidence" value="ECO:0007669"/>
    <property type="project" value="UniProtKB-SubCell"/>
</dbReference>
<organism evidence="4 5">
    <name type="scientific">Leptidea sinapis</name>
    <dbReference type="NCBI Taxonomy" id="189913"/>
    <lineage>
        <taxon>Eukaryota</taxon>
        <taxon>Metazoa</taxon>
        <taxon>Ecdysozoa</taxon>
        <taxon>Arthropoda</taxon>
        <taxon>Hexapoda</taxon>
        <taxon>Insecta</taxon>
        <taxon>Pterygota</taxon>
        <taxon>Neoptera</taxon>
        <taxon>Endopterygota</taxon>
        <taxon>Lepidoptera</taxon>
        <taxon>Glossata</taxon>
        <taxon>Ditrysia</taxon>
        <taxon>Papilionoidea</taxon>
        <taxon>Pieridae</taxon>
        <taxon>Dismorphiinae</taxon>
        <taxon>Leptidea</taxon>
    </lineage>
</organism>
<protein>
    <recommendedName>
        <fullName evidence="3">BTB domain-containing protein</fullName>
    </recommendedName>
</protein>
<feature type="domain" description="BTB" evidence="3">
    <location>
        <begin position="33"/>
        <end position="98"/>
    </location>
</feature>
<dbReference type="PANTHER" id="PTHR23110:SF109">
    <property type="entry name" value="FI07618P-RELATED"/>
    <property type="match status" value="1"/>
</dbReference>
<dbReference type="Pfam" id="PF00651">
    <property type="entry name" value="BTB"/>
    <property type="match status" value="1"/>
</dbReference>
<proteinExistence type="predicted"/>
<dbReference type="GO" id="GO:0006357">
    <property type="term" value="P:regulation of transcription by RNA polymerase II"/>
    <property type="evidence" value="ECO:0007669"/>
    <property type="project" value="TreeGrafter"/>
</dbReference>
<dbReference type="EMBL" id="FZQP02000904">
    <property type="protein sequence ID" value="VVC90966.1"/>
    <property type="molecule type" value="Genomic_DNA"/>
</dbReference>
<accession>A0A5E4PZX1</accession>
<evidence type="ECO:0000313" key="4">
    <source>
        <dbReference type="EMBL" id="VVC90966.1"/>
    </source>
</evidence>
<comment type="subcellular location">
    <subcellularLocation>
        <location evidence="1">Nucleus</location>
    </subcellularLocation>
</comment>
<dbReference type="Gene3D" id="3.30.710.10">
    <property type="entry name" value="Potassium Channel Kv1.1, Chain A"/>
    <property type="match status" value="1"/>
</dbReference>
<evidence type="ECO:0000256" key="2">
    <source>
        <dbReference type="ARBA" id="ARBA00023242"/>
    </source>
</evidence>
<dbReference type="CDD" id="cd18315">
    <property type="entry name" value="BTB_POZ_BAB-like"/>
    <property type="match status" value="1"/>
</dbReference>
<dbReference type="AlphaFoldDB" id="A0A5E4PZX1"/>
<keyword evidence="5" id="KW-1185">Reference proteome</keyword>
<evidence type="ECO:0000313" key="5">
    <source>
        <dbReference type="Proteomes" id="UP000324832"/>
    </source>
</evidence>
<dbReference type="InterPro" id="IPR051095">
    <property type="entry name" value="Dros_DevTransReg"/>
</dbReference>
<reference evidence="4 5" key="1">
    <citation type="submission" date="2017-07" db="EMBL/GenBank/DDBJ databases">
        <authorList>
            <person name="Talla V."/>
            <person name="Backstrom N."/>
        </authorList>
    </citation>
    <scope>NUCLEOTIDE SEQUENCE [LARGE SCALE GENOMIC DNA]</scope>
</reference>
<dbReference type="Proteomes" id="UP000324832">
    <property type="component" value="Unassembled WGS sequence"/>
</dbReference>